<dbReference type="Pfam" id="PF07589">
    <property type="entry name" value="PEP-CTERM"/>
    <property type="match status" value="1"/>
</dbReference>
<feature type="chain" id="PRO_5045108119" evidence="1">
    <location>
        <begin position="33"/>
        <end position="187"/>
    </location>
</feature>
<evidence type="ECO:0000313" key="4">
    <source>
        <dbReference type="Proteomes" id="UP000437862"/>
    </source>
</evidence>
<evidence type="ECO:0000259" key="2">
    <source>
        <dbReference type="Pfam" id="PF07589"/>
    </source>
</evidence>
<feature type="domain" description="Ice-binding protein C-terminal" evidence="2">
    <location>
        <begin position="160"/>
        <end position="183"/>
    </location>
</feature>
<proteinExistence type="predicted"/>
<dbReference type="Proteomes" id="UP000437862">
    <property type="component" value="Chromosome"/>
</dbReference>
<evidence type="ECO:0000256" key="1">
    <source>
        <dbReference type="SAM" id="SignalP"/>
    </source>
</evidence>
<accession>A0ABX6FXT0</accession>
<reference evidence="3 4" key="1">
    <citation type="submission" date="2019-12" db="EMBL/GenBank/DDBJ databases">
        <title>Draft Genome Sequences of Six Type Strains of the Genus Massilia.</title>
        <authorList>
            <person name="Miess H."/>
            <person name="Frediansyah A."/>
            <person name="Goeker M."/>
            <person name="Gross H."/>
        </authorList>
    </citation>
    <scope>NUCLEOTIDE SEQUENCE [LARGE SCALE GENOMIC DNA]</scope>
    <source>
        <strain evidence="3 4">DSM 26639</strain>
    </source>
</reference>
<dbReference type="InterPro" id="IPR013424">
    <property type="entry name" value="Ice-binding_C"/>
</dbReference>
<keyword evidence="1" id="KW-0732">Signal</keyword>
<organism evidence="3 4">
    <name type="scientific">Pseudoduganella flava</name>
    <dbReference type="NCBI Taxonomy" id="871742"/>
    <lineage>
        <taxon>Bacteria</taxon>
        <taxon>Pseudomonadati</taxon>
        <taxon>Pseudomonadota</taxon>
        <taxon>Betaproteobacteria</taxon>
        <taxon>Burkholderiales</taxon>
        <taxon>Oxalobacteraceae</taxon>
        <taxon>Telluria group</taxon>
        <taxon>Pseudoduganella</taxon>
    </lineage>
</organism>
<keyword evidence="4" id="KW-1185">Reference proteome</keyword>
<dbReference type="NCBIfam" id="TIGR02595">
    <property type="entry name" value="PEP_CTERM"/>
    <property type="match status" value="1"/>
</dbReference>
<feature type="signal peptide" evidence="1">
    <location>
        <begin position="1"/>
        <end position="32"/>
    </location>
</feature>
<name>A0ABX6FXT0_9BURK</name>
<protein>
    <submittedName>
        <fullName evidence="3">PEP-CTERM sorting domain-containing protein</fullName>
    </submittedName>
</protein>
<gene>
    <name evidence="3" type="ORF">GO485_23195</name>
</gene>
<evidence type="ECO:0000313" key="3">
    <source>
        <dbReference type="EMBL" id="QGZ41674.1"/>
    </source>
</evidence>
<sequence length="187" mass="19900">MKEKNAMNIAKFFRSALAISALFVGLVHSAKAELVTYTGDTTGGPTFNRPFTDFSNLSTTGTNVAYNAITISIDTSGEYSFVATGLGFDTMLFLYKDAFDPTAPKLNGVAGSDDLVSHNTSGFASELEAGSLYTVVFTSYYNDFAGQYALTIAGPGVITAVPEPQTWLMLGLGLAALAYAQRRRAAR</sequence>
<dbReference type="EMBL" id="CP046904">
    <property type="protein sequence ID" value="QGZ41674.1"/>
    <property type="molecule type" value="Genomic_DNA"/>
</dbReference>